<dbReference type="CDD" id="cd00082">
    <property type="entry name" value="HisKA"/>
    <property type="match status" value="1"/>
</dbReference>
<dbReference type="InterPro" id="IPR003661">
    <property type="entry name" value="HisK_dim/P_dom"/>
</dbReference>
<keyword evidence="4" id="KW-0808">Transferase</keyword>
<evidence type="ECO:0000256" key="5">
    <source>
        <dbReference type="ARBA" id="ARBA00022741"/>
    </source>
</evidence>
<evidence type="ECO:0000256" key="2">
    <source>
        <dbReference type="ARBA" id="ARBA00012438"/>
    </source>
</evidence>
<dbReference type="InterPro" id="IPR004358">
    <property type="entry name" value="Sig_transdc_His_kin-like_C"/>
</dbReference>
<evidence type="ECO:0000313" key="11">
    <source>
        <dbReference type="EMBL" id="KTD66981.1"/>
    </source>
</evidence>
<evidence type="ECO:0000259" key="10">
    <source>
        <dbReference type="PROSITE" id="PS50109"/>
    </source>
</evidence>
<organism evidence="11 12">
    <name type="scientific">Legionella steelei</name>
    <dbReference type="NCBI Taxonomy" id="947033"/>
    <lineage>
        <taxon>Bacteria</taxon>
        <taxon>Pseudomonadati</taxon>
        <taxon>Pseudomonadota</taxon>
        <taxon>Gammaproteobacteria</taxon>
        <taxon>Legionellales</taxon>
        <taxon>Legionellaceae</taxon>
        <taxon>Legionella</taxon>
    </lineage>
</organism>
<dbReference type="PANTHER" id="PTHR43065">
    <property type="entry name" value="SENSOR HISTIDINE KINASE"/>
    <property type="match status" value="1"/>
</dbReference>
<dbReference type="SUPFAM" id="SSF55874">
    <property type="entry name" value="ATPase domain of HSP90 chaperone/DNA topoisomerase II/histidine kinase"/>
    <property type="match status" value="1"/>
</dbReference>
<comment type="catalytic activity">
    <reaction evidence="1">
        <text>ATP + protein L-histidine = ADP + protein N-phospho-L-histidine.</text>
        <dbReference type="EC" id="2.7.13.3"/>
    </reaction>
</comment>
<dbReference type="InterPro" id="IPR036890">
    <property type="entry name" value="HATPase_C_sf"/>
</dbReference>
<dbReference type="SMART" id="SM00388">
    <property type="entry name" value="HisKA"/>
    <property type="match status" value="1"/>
</dbReference>
<sequence length="443" mass="51177">MNSNIIKKSSLQMQNEIKTLQEQLLRKENELQEKVQEIKSLHLEIDALKKQHTEFYDFNSKAFFTLESQQLQLNQSLETVTNLFQNISDAIATLDKDFYFKIINSSFIKFFSKIFTIKIQAGMNFFTLISDFSEYKNQLIMACRQALLGKTTTILIEDSNEVDGANFCFEINFTPLYNHSSQENEIILLIKDLTNYYLQKQSKMREQAKLAHVMRLNTMEGMASALAHEINHPLTAILLYSQTCLLQIKKHADENKIAPKVVSLLNKIISQAKHASEVMYRMKSFIHKDVYFQEETDINTLIKDTMIFLDSELAHSKLKINLKLEADLPKLTIDRIQMMQIITNLTRNSIEAMQENTIPTPELTIQTINKEDERIEIHFRDNGPGIIPEYQDKILSSYFTTKAQGTGLGLTICRNLIEAHGGKLYIQNHNEVGAWFIFTLPKQ</sequence>
<dbReference type="AlphaFoldDB" id="A0A0W0ZCV5"/>
<reference evidence="11 12" key="1">
    <citation type="submission" date="2015-11" db="EMBL/GenBank/DDBJ databases">
        <title>Genomic analysis of 38 Legionella species identifies large and diverse effector repertoires.</title>
        <authorList>
            <person name="Burstein D."/>
            <person name="Amaro F."/>
            <person name="Zusman T."/>
            <person name="Lifshitz Z."/>
            <person name="Cohen O."/>
            <person name="Gilbert J.A."/>
            <person name="Pupko T."/>
            <person name="Shuman H.A."/>
            <person name="Segal G."/>
        </authorList>
    </citation>
    <scope>NUCLEOTIDE SEQUENCE [LARGE SCALE GENOMIC DNA]</scope>
    <source>
        <strain evidence="11 12">IMVS3376</strain>
    </source>
</reference>
<evidence type="ECO:0000256" key="3">
    <source>
        <dbReference type="ARBA" id="ARBA00022553"/>
    </source>
</evidence>
<dbReference type="Gene3D" id="1.10.287.130">
    <property type="match status" value="1"/>
</dbReference>
<keyword evidence="6 11" id="KW-0418">Kinase</keyword>
<dbReference type="GO" id="GO:0000155">
    <property type="term" value="F:phosphorelay sensor kinase activity"/>
    <property type="evidence" value="ECO:0007669"/>
    <property type="project" value="InterPro"/>
</dbReference>
<keyword evidence="5" id="KW-0547">Nucleotide-binding</keyword>
<protein>
    <recommendedName>
        <fullName evidence="2">histidine kinase</fullName>
        <ecNumber evidence="2">2.7.13.3</ecNumber>
    </recommendedName>
</protein>
<dbReference type="SUPFAM" id="SSF47384">
    <property type="entry name" value="Homodimeric domain of signal transducing histidine kinase"/>
    <property type="match status" value="1"/>
</dbReference>
<accession>A0A0W0ZCV5</accession>
<keyword evidence="3" id="KW-0597">Phosphoprotein</keyword>
<evidence type="ECO:0000256" key="8">
    <source>
        <dbReference type="ARBA" id="ARBA00023012"/>
    </source>
</evidence>
<dbReference type="InterPro" id="IPR036097">
    <property type="entry name" value="HisK_dim/P_sf"/>
</dbReference>
<proteinExistence type="predicted"/>
<evidence type="ECO:0000256" key="7">
    <source>
        <dbReference type="ARBA" id="ARBA00022840"/>
    </source>
</evidence>
<dbReference type="PATRIC" id="fig|947033.5.peg.3391"/>
<dbReference type="PANTHER" id="PTHR43065:SF10">
    <property type="entry name" value="PEROXIDE STRESS-ACTIVATED HISTIDINE KINASE MAK3"/>
    <property type="match status" value="1"/>
</dbReference>
<dbReference type="PROSITE" id="PS50109">
    <property type="entry name" value="HIS_KIN"/>
    <property type="match status" value="1"/>
</dbReference>
<keyword evidence="12" id="KW-1185">Reference proteome</keyword>
<dbReference type="Pfam" id="PF02518">
    <property type="entry name" value="HATPase_c"/>
    <property type="match status" value="1"/>
</dbReference>
<evidence type="ECO:0000256" key="4">
    <source>
        <dbReference type="ARBA" id="ARBA00022679"/>
    </source>
</evidence>
<evidence type="ECO:0000313" key="12">
    <source>
        <dbReference type="Proteomes" id="UP000054926"/>
    </source>
</evidence>
<dbReference type="EC" id="2.7.13.3" evidence="2"/>
<dbReference type="SMART" id="SM00387">
    <property type="entry name" value="HATPase_c"/>
    <property type="match status" value="1"/>
</dbReference>
<evidence type="ECO:0000256" key="9">
    <source>
        <dbReference type="SAM" id="Coils"/>
    </source>
</evidence>
<dbReference type="InterPro" id="IPR035965">
    <property type="entry name" value="PAS-like_dom_sf"/>
</dbReference>
<evidence type="ECO:0000256" key="6">
    <source>
        <dbReference type="ARBA" id="ARBA00022777"/>
    </source>
</evidence>
<dbReference type="GO" id="GO:0005524">
    <property type="term" value="F:ATP binding"/>
    <property type="evidence" value="ECO:0007669"/>
    <property type="project" value="UniProtKB-KW"/>
</dbReference>
<keyword evidence="9" id="KW-0175">Coiled coil</keyword>
<dbReference type="Gene3D" id="3.30.450.20">
    <property type="entry name" value="PAS domain"/>
    <property type="match status" value="1"/>
</dbReference>
<dbReference type="Proteomes" id="UP000054926">
    <property type="component" value="Unassembled WGS sequence"/>
</dbReference>
<feature type="coiled-coil region" evidence="9">
    <location>
        <begin position="10"/>
        <end position="51"/>
    </location>
</feature>
<dbReference type="EMBL" id="LNYY01000021">
    <property type="protein sequence ID" value="KTD66981.1"/>
    <property type="molecule type" value="Genomic_DNA"/>
</dbReference>
<dbReference type="InterPro" id="IPR003594">
    <property type="entry name" value="HATPase_dom"/>
</dbReference>
<comment type="caution">
    <text evidence="11">The sequence shown here is derived from an EMBL/GenBank/DDBJ whole genome shotgun (WGS) entry which is preliminary data.</text>
</comment>
<dbReference type="InterPro" id="IPR005467">
    <property type="entry name" value="His_kinase_dom"/>
</dbReference>
<feature type="domain" description="Histidine kinase" evidence="10">
    <location>
        <begin position="225"/>
        <end position="443"/>
    </location>
</feature>
<dbReference type="STRING" id="947033.Lste_3187"/>
<keyword evidence="8" id="KW-0902">Two-component regulatory system</keyword>
<dbReference type="RefSeq" id="WP_058512013.1">
    <property type="nucleotide sequence ID" value="NZ_LNYY01000021.1"/>
</dbReference>
<dbReference type="PRINTS" id="PR00344">
    <property type="entry name" value="BCTRLSENSOR"/>
</dbReference>
<name>A0A0W0ZCV5_9GAMM</name>
<keyword evidence="7" id="KW-0067">ATP-binding</keyword>
<dbReference type="Gene3D" id="3.30.565.10">
    <property type="entry name" value="Histidine kinase-like ATPase, C-terminal domain"/>
    <property type="match status" value="1"/>
</dbReference>
<gene>
    <name evidence="11" type="primary">qseC_1</name>
    <name evidence="11" type="ORF">Lste_3187</name>
</gene>
<dbReference type="SUPFAM" id="SSF55785">
    <property type="entry name" value="PYP-like sensor domain (PAS domain)"/>
    <property type="match status" value="1"/>
</dbReference>
<dbReference type="OrthoDB" id="1931120at2"/>
<evidence type="ECO:0000256" key="1">
    <source>
        <dbReference type="ARBA" id="ARBA00000085"/>
    </source>
</evidence>